<protein>
    <submittedName>
        <fullName evidence="1">Uncharacterized protein</fullName>
    </submittedName>
</protein>
<evidence type="ECO:0000313" key="1">
    <source>
        <dbReference type="EMBL" id="KAF3330664.1"/>
    </source>
</evidence>
<dbReference type="EMBL" id="SWLB01000013">
    <property type="protein sequence ID" value="KAF3330664.1"/>
    <property type="molecule type" value="Genomic_DNA"/>
</dbReference>
<comment type="caution">
    <text evidence="1">The sequence shown here is derived from an EMBL/GenBank/DDBJ whole genome shotgun (WGS) entry which is preliminary data.</text>
</comment>
<sequence length="155" mass="17437">MILLTIKIKSPGFSTYTPASSVLVSLAVPVQSAEIPAFQAMSQNALTRSLLKVSEHPLIIPVFGEPYTTPCYWTITYVLLFPTLFLHTEAAKSAPILIDNTISDYKTGSDLGCWTIWRERNRRTFTQKTRLLPTLIIDANTEITRWKQHLQPGSD</sequence>
<gene>
    <name evidence="1" type="ORF">FCM35_KLT04018</name>
</gene>
<proteinExistence type="predicted"/>
<accession>A0A833R7D6</accession>
<name>A0A833R7D6_9POAL</name>
<organism evidence="1 2">
    <name type="scientific">Carex littledalei</name>
    <dbReference type="NCBI Taxonomy" id="544730"/>
    <lineage>
        <taxon>Eukaryota</taxon>
        <taxon>Viridiplantae</taxon>
        <taxon>Streptophyta</taxon>
        <taxon>Embryophyta</taxon>
        <taxon>Tracheophyta</taxon>
        <taxon>Spermatophyta</taxon>
        <taxon>Magnoliopsida</taxon>
        <taxon>Liliopsida</taxon>
        <taxon>Poales</taxon>
        <taxon>Cyperaceae</taxon>
        <taxon>Cyperoideae</taxon>
        <taxon>Cariceae</taxon>
        <taxon>Carex</taxon>
        <taxon>Carex subgen. Euthyceras</taxon>
    </lineage>
</organism>
<reference evidence="1" key="1">
    <citation type="submission" date="2020-01" db="EMBL/GenBank/DDBJ databases">
        <title>Genome sequence of Kobresia littledalei, the first chromosome-level genome in the family Cyperaceae.</title>
        <authorList>
            <person name="Qu G."/>
        </authorList>
    </citation>
    <scope>NUCLEOTIDE SEQUENCE</scope>
    <source>
        <strain evidence="1">C.B.Clarke</strain>
        <tissue evidence="1">Leaf</tissue>
    </source>
</reference>
<dbReference type="AlphaFoldDB" id="A0A833R7D6"/>
<dbReference type="OrthoDB" id="696485at2759"/>
<evidence type="ECO:0000313" key="2">
    <source>
        <dbReference type="Proteomes" id="UP000623129"/>
    </source>
</evidence>
<dbReference type="Proteomes" id="UP000623129">
    <property type="component" value="Unassembled WGS sequence"/>
</dbReference>
<keyword evidence="2" id="KW-1185">Reference proteome</keyword>